<dbReference type="Pfam" id="PF17033">
    <property type="entry name" value="Peptidase_M99"/>
    <property type="match status" value="1"/>
</dbReference>
<reference evidence="4" key="1">
    <citation type="submission" date="2016-10" db="EMBL/GenBank/DDBJ databases">
        <authorList>
            <person name="Varghese N."/>
            <person name="Submissions S."/>
        </authorList>
    </citation>
    <scope>NUCLEOTIDE SEQUENCE [LARGE SCALE GENOMIC DNA]</scope>
    <source>
        <strain evidence="4">CGMCC 1.10121</strain>
    </source>
</reference>
<accession>A0A1H8SMZ7</accession>
<dbReference type="Gene3D" id="3.40.630.10">
    <property type="entry name" value="Zn peptidases"/>
    <property type="match status" value="1"/>
</dbReference>
<dbReference type="PANTHER" id="PTHR37326">
    <property type="entry name" value="BLL3975 PROTEIN"/>
    <property type="match status" value="1"/>
</dbReference>
<dbReference type="Proteomes" id="UP000199126">
    <property type="component" value="Unassembled WGS sequence"/>
</dbReference>
<gene>
    <name evidence="3" type="ORF">SAMN04487948_105206</name>
</gene>
<dbReference type="GO" id="GO:0046872">
    <property type="term" value="F:metal ion binding"/>
    <property type="evidence" value="ECO:0007669"/>
    <property type="project" value="UniProtKB-KW"/>
</dbReference>
<dbReference type="AlphaFoldDB" id="A0A1H8SMZ7"/>
<dbReference type="OrthoDB" id="170089at2157"/>
<dbReference type="PANTHER" id="PTHR37326:SF1">
    <property type="entry name" value="BLL3975 PROTEIN"/>
    <property type="match status" value="1"/>
</dbReference>
<dbReference type="EMBL" id="FODV01000005">
    <property type="protein sequence ID" value="SEO79886.1"/>
    <property type="molecule type" value="Genomic_DNA"/>
</dbReference>
<organism evidence="3 4">
    <name type="scientific">Halogranum amylolyticum</name>
    <dbReference type="NCBI Taxonomy" id="660520"/>
    <lineage>
        <taxon>Archaea</taxon>
        <taxon>Methanobacteriati</taxon>
        <taxon>Methanobacteriota</taxon>
        <taxon>Stenosarchaea group</taxon>
        <taxon>Halobacteria</taxon>
        <taxon>Halobacteriales</taxon>
        <taxon>Haloferacaceae</taxon>
    </lineage>
</organism>
<dbReference type="InterPro" id="IPR053138">
    <property type="entry name" value="N-alpha-Ac-DABA_deacetylase"/>
</dbReference>
<feature type="region of interest" description="Disordered" evidence="1">
    <location>
        <begin position="106"/>
        <end position="130"/>
    </location>
</feature>
<dbReference type="SUPFAM" id="SSF53187">
    <property type="entry name" value="Zn-dependent exopeptidases"/>
    <property type="match status" value="1"/>
</dbReference>
<dbReference type="InterPro" id="IPR031489">
    <property type="entry name" value="Peptidase_M99"/>
</dbReference>
<dbReference type="GO" id="GO:0016788">
    <property type="term" value="F:hydrolase activity, acting on ester bonds"/>
    <property type="evidence" value="ECO:0007669"/>
    <property type="project" value="InterPro"/>
</dbReference>
<evidence type="ECO:0000313" key="4">
    <source>
        <dbReference type="Proteomes" id="UP000199126"/>
    </source>
</evidence>
<proteinExistence type="predicted"/>
<evidence type="ECO:0000256" key="1">
    <source>
        <dbReference type="SAM" id="MobiDB-lite"/>
    </source>
</evidence>
<keyword evidence="4" id="KW-1185">Reference proteome</keyword>
<name>A0A1H8SMZ7_9EURY</name>
<evidence type="ECO:0000259" key="2">
    <source>
        <dbReference type="Pfam" id="PF17033"/>
    </source>
</evidence>
<protein>
    <submittedName>
        <fullName evidence="3">Succinylglutamate desuccinylase / Aspartoacylase family protein</fullName>
    </submittedName>
</protein>
<feature type="domain" description="D,L-carboxypeptidase peptidase" evidence="2">
    <location>
        <begin position="54"/>
        <end position="161"/>
    </location>
</feature>
<dbReference type="RefSeq" id="WP_089824325.1">
    <property type="nucleotide sequence ID" value="NZ_FODV01000005.1"/>
</dbReference>
<evidence type="ECO:0000313" key="3">
    <source>
        <dbReference type="EMBL" id="SEO79886.1"/>
    </source>
</evidence>
<sequence length="269" mass="29044">MRRRTFLERATATLGGVAAAVGVTGTVSATQNEPRVAERTTSTLLAGTPYETETVTVDAPEDGPTAFVVGGMHGDEPSGYRAATDVASWDIRAGRIVAVPKANRPAIQRNTRKNDNGDFNRQFPPGSEPNTELARALWGLVADTDPDVVLDLHSSKGIYRTHESFVGQVVFPSSVDPAPGHAREAVDTVNGRVVPWYMPYHRYKHGNLVDGDAPLLMHKVTADLGKPGYLIESTKFLLDPRTAAHWTASLAEQLLASHGIERREGGDAR</sequence>